<name>A0A0R2GYH9_9LACO</name>
<dbReference type="EMBL" id="JQBA01000015">
    <property type="protein sequence ID" value="KRN44406.1"/>
    <property type="molecule type" value="Genomic_DNA"/>
</dbReference>
<feature type="chain" id="PRO_5006417504" evidence="2">
    <location>
        <begin position="19"/>
        <end position="135"/>
    </location>
</feature>
<evidence type="ECO:0000256" key="1">
    <source>
        <dbReference type="SAM" id="MobiDB-lite"/>
    </source>
</evidence>
<dbReference type="PATRIC" id="fig|148604.4.peg.450"/>
<keyword evidence="2" id="KW-0732">Signal</keyword>
<dbReference type="Proteomes" id="UP000051639">
    <property type="component" value="Unassembled WGS sequence"/>
</dbReference>
<dbReference type="AlphaFoldDB" id="A0A0R2GYH9"/>
<gene>
    <name evidence="3" type="ORF">IV41_GL000448</name>
</gene>
<keyword evidence="4" id="KW-1185">Reference proteome</keyword>
<dbReference type="STRING" id="1203076.GCA_000312405_01368"/>
<organism evidence="3 4">
    <name type="scientific">Limosilactobacillus ingluviei</name>
    <dbReference type="NCBI Taxonomy" id="148604"/>
    <lineage>
        <taxon>Bacteria</taxon>
        <taxon>Bacillati</taxon>
        <taxon>Bacillota</taxon>
        <taxon>Bacilli</taxon>
        <taxon>Lactobacillales</taxon>
        <taxon>Lactobacillaceae</taxon>
        <taxon>Limosilactobacillus</taxon>
    </lineage>
</organism>
<proteinExistence type="predicted"/>
<evidence type="ECO:0000313" key="3">
    <source>
        <dbReference type="EMBL" id="KRN44406.1"/>
    </source>
</evidence>
<comment type="caution">
    <text evidence="3">The sequence shown here is derived from an EMBL/GenBank/DDBJ whole genome shotgun (WGS) entry which is preliminary data.</text>
</comment>
<feature type="signal peptide" evidence="2">
    <location>
        <begin position="1"/>
        <end position="18"/>
    </location>
</feature>
<feature type="region of interest" description="Disordered" evidence="1">
    <location>
        <begin position="112"/>
        <end position="135"/>
    </location>
</feature>
<evidence type="ECO:0000256" key="2">
    <source>
        <dbReference type="SAM" id="SignalP"/>
    </source>
</evidence>
<reference evidence="3 4" key="1">
    <citation type="journal article" date="2015" name="Genome Announc.">
        <title>Expanding the biotechnology potential of lactobacilli through comparative genomics of 213 strains and associated genera.</title>
        <authorList>
            <person name="Sun Z."/>
            <person name="Harris H.M."/>
            <person name="McCann A."/>
            <person name="Guo C."/>
            <person name="Argimon S."/>
            <person name="Zhang W."/>
            <person name="Yang X."/>
            <person name="Jeffery I.B."/>
            <person name="Cooney J.C."/>
            <person name="Kagawa T.F."/>
            <person name="Liu W."/>
            <person name="Song Y."/>
            <person name="Salvetti E."/>
            <person name="Wrobel A."/>
            <person name="Rasinkangas P."/>
            <person name="Parkhill J."/>
            <person name="Rea M.C."/>
            <person name="O'Sullivan O."/>
            <person name="Ritari J."/>
            <person name="Douillard F.P."/>
            <person name="Paul Ross R."/>
            <person name="Yang R."/>
            <person name="Briner A.E."/>
            <person name="Felis G.E."/>
            <person name="de Vos W.M."/>
            <person name="Barrangou R."/>
            <person name="Klaenhammer T.R."/>
            <person name="Caufield P.W."/>
            <person name="Cui Y."/>
            <person name="Zhang H."/>
            <person name="O'Toole P.W."/>
        </authorList>
    </citation>
    <scope>NUCLEOTIDE SEQUENCE [LARGE SCALE GENOMIC DNA]</scope>
    <source>
        <strain evidence="3 4">DSM 14792</strain>
    </source>
</reference>
<evidence type="ECO:0000313" key="4">
    <source>
        <dbReference type="Proteomes" id="UP000051639"/>
    </source>
</evidence>
<protein>
    <submittedName>
        <fullName evidence="3">Uncharacterized protein</fullName>
    </submittedName>
</protein>
<accession>A0A0R2GYH9</accession>
<sequence>MLVAVLLGLGWVPTVGQAAWGQPAPLWQARQGTFQPQPTDRVKLTDTATWRPYQADLWHRAKQPAVKAKLAVDQHNVYLQVAGQTAQPLLAQGYRLTVNHRQYVLNLTNGVSPPVTNPPARPAGVLNRSSSRRPA</sequence>